<dbReference type="Gene3D" id="1.10.10.60">
    <property type="entry name" value="Homeodomain-like"/>
    <property type="match status" value="2"/>
</dbReference>
<organism evidence="5 6">
    <name type="scientific">Vallitalea guaymasensis</name>
    <dbReference type="NCBI Taxonomy" id="1185412"/>
    <lineage>
        <taxon>Bacteria</taxon>
        <taxon>Bacillati</taxon>
        <taxon>Bacillota</taxon>
        <taxon>Clostridia</taxon>
        <taxon>Lachnospirales</taxon>
        <taxon>Vallitaleaceae</taxon>
        <taxon>Vallitalea</taxon>
    </lineage>
</organism>
<accession>A0A8J8MA65</accession>
<keyword evidence="3" id="KW-0804">Transcription</keyword>
<dbReference type="InterPro" id="IPR050959">
    <property type="entry name" value="MarA-like"/>
</dbReference>
<gene>
    <name evidence="5" type="ORF">HYG85_08455</name>
</gene>
<dbReference type="PANTHER" id="PTHR47504">
    <property type="entry name" value="RIGHT ORIGIN-BINDING PROTEIN"/>
    <property type="match status" value="1"/>
</dbReference>
<keyword evidence="6" id="KW-1185">Reference proteome</keyword>
<evidence type="ECO:0000313" key="6">
    <source>
        <dbReference type="Proteomes" id="UP000677305"/>
    </source>
</evidence>
<dbReference type="PROSITE" id="PS00041">
    <property type="entry name" value="HTH_ARAC_FAMILY_1"/>
    <property type="match status" value="1"/>
</dbReference>
<feature type="domain" description="HTH araC/xylS-type" evidence="4">
    <location>
        <begin position="8"/>
        <end position="105"/>
    </location>
</feature>
<dbReference type="Pfam" id="PF14526">
    <property type="entry name" value="Cass2"/>
    <property type="match status" value="1"/>
</dbReference>
<dbReference type="InterPro" id="IPR020449">
    <property type="entry name" value="Tscrpt_reg_AraC-type_HTH"/>
</dbReference>
<reference evidence="5 6" key="1">
    <citation type="submission" date="2020-07" db="EMBL/GenBank/DDBJ databases">
        <title>Vallitalea guaymasensis genome.</title>
        <authorList>
            <person name="Postec A."/>
        </authorList>
    </citation>
    <scope>NUCLEOTIDE SEQUENCE [LARGE SCALE GENOMIC DNA]</scope>
    <source>
        <strain evidence="5 6">Ra1766G1</strain>
    </source>
</reference>
<dbReference type="InterPro" id="IPR018060">
    <property type="entry name" value="HTH_AraC"/>
</dbReference>
<dbReference type="InterPro" id="IPR018062">
    <property type="entry name" value="HTH_AraC-typ_CS"/>
</dbReference>
<dbReference type="KEGG" id="vgu:HYG85_08455"/>
<proteinExistence type="predicted"/>
<evidence type="ECO:0000256" key="3">
    <source>
        <dbReference type="ARBA" id="ARBA00023163"/>
    </source>
</evidence>
<evidence type="ECO:0000259" key="4">
    <source>
        <dbReference type="PROSITE" id="PS01124"/>
    </source>
</evidence>
<dbReference type="PANTHER" id="PTHR47504:SF5">
    <property type="entry name" value="RIGHT ORIGIN-BINDING PROTEIN"/>
    <property type="match status" value="1"/>
</dbReference>
<dbReference type="EMBL" id="CP058561">
    <property type="protein sequence ID" value="QUH28950.1"/>
    <property type="molecule type" value="Genomic_DNA"/>
</dbReference>
<sequence length="314" mass="36138">MYEYKEMQGVIDYIEEHLDEDMCVDMLAEMGMLSKFYFQRLFYKLVGVTVMEYVRLRRVARASEDIKDGRKITDIAFENGFNSLETFTRAFKSVYSMTPSEYKKKEIPLAHFYKPDLSLKYRAVDIGVPLVASGVVIEFGVKEIKEDVKLVGIVEECEMGVAGQDTPGVAWNKYVEVKSQIPDQSDVKVECGISFPSEKQGKFNYLASVQVDRFDSNDDRLHQYVVPKGLYVVCTFSAENFFELTNAALDKAMAYLLQTWLPNSDYDMISDFAVEYYDYRCLKDHPIPQQVQSAPVDIIKNPPEMDIMVMVKRK</sequence>
<dbReference type="PROSITE" id="PS01124">
    <property type="entry name" value="HTH_ARAC_FAMILY_2"/>
    <property type="match status" value="1"/>
</dbReference>
<dbReference type="PRINTS" id="PR00032">
    <property type="entry name" value="HTHARAC"/>
</dbReference>
<dbReference type="InterPro" id="IPR011256">
    <property type="entry name" value="Reg_factor_effector_dom_sf"/>
</dbReference>
<dbReference type="InterPro" id="IPR009057">
    <property type="entry name" value="Homeodomain-like_sf"/>
</dbReference>
<evidence type="ECO:0000256" key="2">
    <source>
        <dbReference type="ARBA" id="ARBA00023125"/>
    </source>
</evidence>
<name>A0A8J8MA65_9FIRM</name>
<evidence type="ECO:0000313" key="5">
    <source>
        <dbReference type="EMBL" id="QUH28950.1"/>
    </source>
</evidence>
<evidence type="ECO:0000256" key="1">
    <source>
        <dbReference type="ARBA" id="ARBA00023015"/>
    </source>
</evidence>
<keyword evidence="1" id="KW-0805">Transcription regulation</keyword>
<dbReference type="GO" id="GO:0043565">
    <property type="term" value="F:sequence-specific DNA binding"/>
    <property type="evidence" value="ECO:0007669"/>
    <property type="project" value="InterPro"/>
</dbReference>
<dbReference type="Pfam" id="PF12833">
    <property type="entry name" value="HTH_18"/>
    <property type="match status" value="1"/>
</dbReference>
<dbReference type="SMART" id="SM00342">
    <property type="entry name" value="HTH_ARAC"/>
    <property type="match status" value="1"/>
</dbReference>
<keyword evidence="2" id="KW-0238">DNA-binding</keyword>
<dbReference type="SUPFAM" id="SSF55136">
    <property type="entry name" value="Probable bacterial effector-binding domain"/>
    <property type="match status" value="1"/>
</dbReference>
<dbReference type="SUPFAM" id="SSF46689">
    <property type="entry name" value="Homeodomain-like"/>
    <property type="match status" value="2"/>
</dbReference>
<dbReference type="GO" id="GO:0003700">
    <property type="term" value="F:DNA-binding transcription factor activity"/>
    <property type="evidence" value="ECO:0007669"/>
    <property type="project" value="InterPro"/>
</dbReference>
<dbReference type="InterPro" id="IPR029441">
    <property type="entry name" value="Cass2"/>
</dbReference>
<dbReference type="Proteomes" id="UP000677305">
    <property type="component" value="Chromosome"/>
</dbReference>
<protein>
    <submittedName>
        <fullName evidence="5">AraC family transcriptional regulator</fullName>
    </submittedName>
</protein>
<dbReference type="RefSeq" id="WP_212693110.1">
    <property type="nucleotide sequence ID" value="NZ_CP058561.1"/>
</dbReference>
<dbReference type="Gene3D" id="3.20.80.10">
    <property type="entry name" value="Regulatory factor, effector binding domain"/>
    <property type="match status" value="1"/>
</dbReference>
<dbReference type="AlphaFoldDB" id="A0A8J8MA65"/>